<dbReference type="STRING" id="871741.SAMN05192570_3110"/>
<evidence type="ECO:0000259" key="15">
    <source>
        <dbReference type="PROSITE" id="PS51722"/>
    </source>
</evidence>
<evidence type="ECO:0000256" key="6">
    <source>
        <dbReference type="ARBA" id="ARBA00022679"/>
    </source>
</evidence>
<dbReference type="PROSITE" id="PS00301">
    <property type="entry name" value="G_TR_1"/>
    <property type="match status" value="1"/>
</dbReference>
<dbReference type="InterPro" id="IPR054696">
    <property type="entry name" value="GTP-eEF1A_C"/>
</dbReference>
<dbReference type="PRINTS" id="PR00315">
    <property type="entry name" value="ELONGATNFCT"/>
</dbReference>
<dbReference type="SUPFAM" id="SSF50447">
    <property type="entry name" value="Translation proteins"/>
    <property type="match status" value="1"/>
</dbReference>
<dbReference type="InterPro" id="IPR011779">
    <property type="entry name" value="SO4_adenylTrfase_lsu"/>
</dbReference>
<keyword evidence="14 16" id="KW-0418">Kinase</keyword>
<evidence type="ECO:0000256" key="5">
    <source>
        <dbReference type="ARBA" id="ARBA00011760"/>
    </source>
</evidence>
<evidence type="ECO:0000256" key="2">
    <source>
        <dbReference type="ARBA" id="ARBA00002357"/>
    </source>
</evidence>
<dbReference type="CDD" id="cd04095">
    <property type="entry name" value="CysN_NoDQ_III"/>
    <property type="match status" value="1"/>
</dbReference>
<evidence type="ECO:0000256" key="13">
    <source>
        <dbReference type="ARBA" id="ARBA00049370"/>
    </source>
</evidence>
<dbReference type="RefSeq" id="WP_092312965.1">
    <property type="nucleotide sequence ID" value="NZ_FOZV01000009.1"/>
</dbReference>
<comment type="pathway">
    <text evidence="14">Sulfur metabolism; hydrogen sulfide biosynthesis; sulfite from sulfate: step 2/3.</text>
</comment>
<keyword evidence="7 16" id="KW-0548">Nucleotidyltransferase</keyword>
<keyword evidence="17" id="KW-1185">Reference proteome</keyword>
<dbReference type="InterPro" id="IPR002891">
    <property type="entry name" value="APS"/>
</dbReference>
<evidence type="ECO:0000313" key="16">
    <source>
        <dbReference type="EMBL" id="SFS86718.1"/>
    </source>
</evidence>
<accession>A0A1I6TC70</accession>
<dbReference type="Gene3D" id="3.40.50.300">
    <property type="entry name" value="P-loop containing nucleotide triphosphate hydrolases"/>
    <property type="match status" value="2"/>
</dbReference>
<dbReference type="Proteomes" id="UP000198788">
    <property type="component" value="Unassembled WGS sequence"/>
</dbReference>
<proteinExistence type="inferred from homology"/>
<dbReference type="InterPro" id="IPR031157">
    <property type="entry name" value="G_TR_CS"/>
</dbReference>
<feature type="active site" description="Phosphoserine intermediate" evidence="14">
    <location>
        <position position="516"/>
    </location>
</feature>
<keyword evidence="6 14" id="KW-0808">Transferase</keyword>
<reference evidence="17" key="1">
    <citation type="submission" date="2016-10" db="EMBL/GenBank/DDBJ databases">
        <authorList>
            <person name="Varghese N."/>
            <person name="Submissions S."/>
        </authorList>
    </citation>
    <scope>NUCLEOTIDE SEQUENCE [LARGE SCALE GENOMIC DNA]</scope>
    <source>
        <strain evidence="17">CGMCC 1.10683</strain>
    </source>
</reference>
<evidence type="ECO:0000256" key="3">
    <source>
        <dbReference type="ARBA" id="ARBA00005438"/>
    </source>
</evidence>
<evidence type="ECO:0000256" key="1">
    <source>
        <dbReference type="ARBA" id="ARBA00001823"/>
    </source>
</evidence>
<dbReference type="InterPro" id="IPR059117">
    <property type="entry name" value="APS_kinase_dom"/>
</dbReference>
<dbReference type="PANTHER" id="PTHR23115">
    <property type="entry name" value="TRANSLATION FACTOR"/>
    <property type="match status" value="1"/>
</dbReference>
<dbReference type="SUPFAM" id="SSF52540">
    <property type="entry name" value="P-loop containing nucleoside triphosphate hydrolases"/>
    <property type="match status" value="2"/>
</dbReference>
<comment type="function">
    <text evidence="12">Proposed to provide activated sulfate for transfer to Nod factor. ATP sulfurylase may be the GTPase, regulating ATP sulfurylase activity.</text>
</comment>
<dbReference type="Gene3D" id="2.40.30.10">
    <property type="entry name" value="Translation factors"/>
    <property type="match status" value="2"/>
</dbReference>
<comment type="function">
    <text evidence="2">APS kinase catalyzes the synthesis of activated sulfate.</text>
</comment>
<dbReference type="EMBL" id="FOZV01000009">
    <property type="protein sequence ID" value="SFS86718.1"/>
    <property type="molecule type" value="Genomic_DNA"/>
</dbReference>
<evidence type="ECO:0000256" key="4">
    <source>
        <dbReference type="ARBA" id="ARBA00007237"/>
    </source>
</evidence>
<dbReference type="GO" id="GO:0070814">
    <property type="term" value="P:hydrogen sulfide biosynthetic process"/>
    <property type="evidence" value="ECO:0007669"/>
    <property type="project" value="UniProtKB-UniRule"/>
</dbReference>
<dbReference type="GO" id="GO:0004781">
    <property type="term" value="F:sulfate adenylyltransferase (ATP) activity"/>
    <property type="evidence" value="ECO:0007669"/>
    <property type="project" value="UniProtKB-EC"/>
</dbReference>
<gene>
    <name evidence="14" type="primary">cysC</name>
    <name evidence="16" type="ORF">SAMN05192570_3110</name>
</gene>
<evidence type="ECO:0000256" key="9">
    <source>
        <dbReference type="ARBA" id="ARBA00022840"/>
    </source>
</evidence>
<dbReference type="Pfam" id="PF01583">
    <property type="entry name" value="APS_kinase"/>
    <property type="match status" value="1"/>
</dbReference>
<dbReference type="GO" id="GO:0004020">
    <property type="term" value="F:adenylylsulfate kinase activity"/>
    <property type="evidence" value="ECO:0007669"/>
    <property type="project" value="UniProtKB-UniRule"/>
</dbReference>
<dbReference type="InterPro" id="IPR009000">
    <property type="entry name" value="Transl_B-barrel_sf"/>
</dbReference>
<dbReference type="CDD" id="cd02027">
    <property type="entry name" value="APSK"/>
    <property type="match status" value="1"/>
</dbReference>
<comment type="function">
    <text evidence="14">Catalyzes the synthesis of activated sulfate.</text>
</comment>
<dbReference type="InterPro" id="IPR000795">
    <property type="entry name" value="T_Tr_GTP-bd_dom"/>
</dbReference>
<dbReference type="Pfam" id="PF00009">
    <property type="entry name" value="GTP_EFTU"/>
    <property type="match status" value="1"/>
</dbReference>
<evidence type="ECO:0000256" key="10">
    <source>
        <dbReference type="ARBA" id="ARBA00023134"/>
    </source>
</evidence>
<keyword evidence="11" id="KW-0511">Multifunctional enzyme</keyword>
<dbReference type="InterPro" id="IPR044138">
    <property type="entry name" value="CysN_II"/>
</dbReference>
<comment type="similarity">
    <text evidence="3">In the C-terminal section; belongs to the APS kinase family.</text>
</comment>
<dbReference type="InterPro" id="IPR027417">
    <property type="entry name" value="P-loop_NTPase"/>
</dbReference>
<protein>
    <recommendedName>
        <fullName evidence="14">Adenylyl-sulfate kinase</fullName>
        <ecNumber evidence="14">2.7.1.25</ecNumber>
    </recommendedName>
    <alternativeName>
        <fullName evidence="14">APS kinase</fullName>
    </alternativeName>
    <alternativeName>
        <fullName evidence="14">ATP adenosine-5'-phosphosulfate 3'-phosphotransferase</fullName>
    </alternativeName>
    <alternativeName>
        <fullName evidence="14">Adenosine-5'-phosphosulfate kinase</fullName>
    </alternativeName>
</protein>
<evidence type="ECO:0000256" key="7">
    <source>
        <dbReference type="ARBA" id="ARBA00022695"/>
    </source>
</evidence>
<dbReference type="SUPFAM" id="SSF50465">
    <property type="entry name" value="EF-Tu/eEF-1alpha/eIF2-gamma C-terminal domain"/>
    <property type="match status" value="1"/>
</dbReference>
<dbReference type="PROSITE" id="PS51722">
    <property type="entry name" value="G_TR_2"/>
    <property type="match status" value="1"/>
</dbReference>
<sequence>MAASGIVRLVACGSVDDGKSTLIGRLLHDSDAVPADTLAALEADEAGDPDLSRLLDGLGAEREQGITIDVAWRSFDIGERRFILADAPGHEQYTRNMVTAASAADVAVVLLDATRGLLTQTRRHTRLLALLGVRRVFLAVNKMDRVDWSRETFDRLAGEWLAFAAELGLSDIAAVPISARGGDNVVARSVHMAWFEGPTLVDWLAATPAPAQAAGPFRMAVQSVIRHGAGYRGLAGRVAGGTVRPGDRLRILPAGTEAAVARIVTFDGDLPRAATGQSISLVLDRAVDVSRGDVLAAPDAPLDVADQFEADIVWMSEHALLPGRSYWLQLATQTVAARIGDVRRRIDIDTGEARPARTFALNDLGVATLSLDAPIPFAPYAESREFGGFILIDRITDETVGAGMIRFALRRAATVRPQRLSVDRDQRAALKGQKPLVVWFTGLSGAGKSTIANLVDQRLLADGLHAVMLDGDNVRRGLNRDLGFTEADRVENIRRVAEVARLMTDAGLIVLVAFISPFEAERQAAREIMAPGEFLEVHVDAPLAVVEARDVKGLYARARAGELANFTGIASPYEPPTSPDLRIDTSACTPAQAAEEVMRLIRSALAD</sequence>
<dbReference type="HAMAP" id="MF_00065">
    <property type="entry name" value="Adenylyl_sulf_kinase"/>
    <property type="match status" value="1"/>
</dbReference>
<keyword evidence="14" id="KW-0597">Phosphoprotein</keyword>
<evidence type="ECO:0000256" key="12">
    <source>
        <dbReference type="ARBA" id="ARBA00024872"/>
    </source>
</evidence>
<comment type="subunit">
    <text evidence="5">Sulfate-activating enzymes, NodP and NodQ, may be physically associated.</text>
</comment>
<dbReference type="InterPro" id="IPR044139">
    <property type="entry name" value="CysN_NoDQ_III"/>
</dbReference>
<dbReference type="EC" id="2.7.1.25" evidence="14"/>
<evidence type="ECO:0000256" key="8">
    <source>
        <dbReference type="ARBA" id="ARBA00022741"/>
    </source>
</evidence>
<dbReference type="NCBIfam" id="NF004035">
    <property type="entry name" value="PRK05506.1"/>
    <property type="match status" value="1"/>
</dbReference>
<dbReference type="GO" id="GO:0000103">
    <property type="term" value="P:sulfate assimilation"/>
    <property type="evidence" value="ECO:0007669"/>
    <property type="project" value="UniProtKB-UniRule"/>
</dbReference>
<dbReference type="GO" id="GO:0003924">
    <property type="term" value="F:GTPase activity"/>
    <property type="evidence" value="ECO:0007669"/>
    <property type="project" value="InterPro"/>
</dbReference>
<comment type="catalytic activity">
    <reaction evidence="1 14">
        <text>adenosine 5'-phosphosulfate + ATP = 3'-phosphoadenylyl sulfate + ADP + H(+)</text>
        <dbReference type="Rhea" id="RHEA:24152"/>
        <dbReference type="ChEBI" id="CHEBI:15378"/>
        <dbReference type="ChEBI" id="CHEBI:30616"/>
        <dbReference type="ChEBI" id="CHEBI:58243"/>
        <dbReference type="ChEBI" id="CHEBI:58339"/>
        <dbReference type="ChEBI" id="CHEBI:456216"/>
        <dbReference type="EC" id="2.7.1.25"/>
    </reaction>
</comment>
<dbReference type="InterPro" id="IPR009001">
    <property type="entry name" value="Transl_elong_EF1A/Init_IF2_C"/>
</dbReference>
<keyword evidence="9 14" id="KW-0067">ATP-binding</keyword>
<dbReference type="NCBIfam" id="NF003013">
    <property type="entry name" value="PRK03846.1"/>
    <property type="match status" value="1"/>
</dbReference>
<keyword evidence="8 14" id="KW-0547">Nucleotide-binding</keyword>
<name>A0A1I6TC70_9CAUL</name>
<evidence type="ECO:0000256" key="11">
    <source>
        <dbReference type="ARBA" id="ARBA00023268"/>
    </source>
</evidence>
<dbReference type="UniPathway" id="UPA00140">
    <property type="reaction ID" value="UER00205"/>
</dbReference>
<dbReference type="NCBIfam" id="TIGR00455">
    <property type="entry name" value="apsK"/>
    <property type="match status" value="1"/>
</dbReference>
<dbReference type="GO" id="GO:0005525">
    <property type="term" value="F:GTP binding"/>
    <property type="evidence" value="ECO:0007669"/>
    <property type="project" value="UniProtKB-KW"/>
</dbReference>
<dbReference type="GO" id="GO:0005524">
    <property type="term" value="F:ATP binding"/>
    <property type="evidence" value="ECO:0007669"/>
    <property type="project" value="UniProtKB-UniRule"/>
</dbReference>
<dbReference type="OrthoDB" id="9804504at2"/>
<feature type="binding site" evidence="14">
    <location>
        <begin position="442"/>
        <end position="449"/>
    </location>
    <ligand>
        <name>ATP</name>
        <dbReference type="ChEBI" id="CHEBI:30616"/>
    </ligand>
</feature>
<organism evidence="16 17">
    <name type="scientific">Brevundimonas viscosa</name>
    <dbReference type="NCBI Taxonomy" id="871741"/>
    <lineage>
        <taxon>Bacteria</taxon>
        <taxon>Pseudomonadati</taxon>
        <taxon>Pseudomonadota</taxon>
        <taxon>Alphaproteobacteria</taxon>
        <taxon>Caulobacterales</taxon>
        <taxon>Caulobacteraceae</taxon>
        <taxon>Brevundimonas</taxon>
    </lineage>
</organism>
<comment type="similarity">
    <text evidence="14">Belongs to the APS kinase family.</text>
</comment>
<evidence type="ECO:0000313" key="17">
    <source>
        <dbReference type="Proteomes" id="UP000198788"/>
    </source>
</evidence>
<comment type="similarity">
    <text evidence="4">In the N-terminal section; belongs to the TRAFAC class translation factor GTPase superfamily. Classic translation factor GTPase family. CysN/NodQ subfamily.</text>
</comment>
<evidence type="ECO:0000256" key="14">
    <source>
        <dbReference type="HAMAP-Rule" id="MF_00065"/>
    </source>
</evidence>
<dbReference type="Pfam" id="PF22594">
    <property type="entry name" value="GTP-eEF1A_C"/>
    <property type="match status" value="1"/>
</dbReference>
<comment type="catalytic activity">
    <reaction evidence="13">
        <text>sulfate + ATP + H(+) = adenosine 5'-phosphosulfate + diphosphate</text>
        <dbReference type="Rhea" id="RHEA:18133"/>
        <dbReference type="ChEBI" id="CHEBI:15378"/>
        <dbReference type="ChEBI" id="CHEBI:16189"/>
        <dbReference type="ChEBI" id="CHEBI:30616"/>
        <dbReference type="ChEBI" id="CHEBI:33019"/>
        <dbReference type="ChEBI" id="CHEBI:58243"/>
        <dbReference type="EC" id="2.7.7.4"/>
    </reaction>
</comment>
<dbReference type="AlphaFoldDB" id="A0A1I6TC70"/>
<dbReference type="InterPro" id="IPR050100">
    <property type="entry name" value="TRAFAC_GTPase_members"/>
</dbReference>
<feature type="domain" description="Tr-type G" evidence="15">
    <location>
        <begin position="4"/>
        <end position="212"/>
    </location>
</feature>
<keyword evidence="10" id="KW-0342">GTP-binding</keyword>
<dbReference type="NCBIfam" id="TIGR02034">
    <property type="entry name" value="CysN"/>
    <property type="match status" value="1"/>
</dbReference>
<dbReference type="CDD" id="cd03695">
    <property type="entry name" value="CysN_NodQ_II"/>
    <property type="match status" value="1"/>
</dbReference>